<dbReference type="OrthoDB" id="5522265at2"/>
<dbReference type="PANTHER" id="PTHR43591:SF24">
    <property type="entry name" value="2-METHOXY-6-POLYPRENYL-1,4-BENZOQUINOL METHYLASE, MITOCHONDRIAL"/>
    <property type="match status" value="1"/>
</dbReference>
<dbReference type="SUPFAM" id="SSF53335">
    <property type="entry name" value="S-adenosyl-L-methionine-dependent methyltransferases"/>
    <property type="match status" value="1"/>
</dbReference>
<accession>A0A0D8IAH6</accession>
<dbReference type="Proteomes" id="UP000035704">
    <property type="component" value="Chromosome"/>
</dbReference>
<dbReference type="GO" id="GO:0008757">
    <property type="term" value="F:S-adenosylmethionine-dependent methyltransferase activity"/>
    <property type="evidence" value="ECO:0007669"/>
    <property type="project" value="InterPro"/>
</dbReference>
<dbReference type="AlphaFoldDB" id="A0A0D8IAH6"/>
<reference evidence="1 2" key="1">
    <citation type="submission" date="2014-10" db="EMBL/GenBank/DDBJ databases">
        <title>Genome sequence of Clostridium aceticum DSM 1496.</title>
        <authorList>
            <person name="Poehlein A."/>
            <person name="Schiel-Bengelsdorf B."/>
            <person name="Gottschalk G."/>
            <person name="Duerre P."/>
            <person name="Daniel R."/>
        </authorList>
    </citation>
    <scope>NUCLEOTIDE SEQUENCE [LARGE SCALE GENOMIC DNA]</scope>
    <source>
        <strain evidence="1 2">DSM 1496</strain>
    </source>
</reference>
<name>A0A0D8IAH6_9CLOT</name>
<dbReference type="PANTHER" id="PTHR43591">
    <property type="entry name" value="METHYLTRANSFERASE"/>
    <property type="match status" value="1"/>
</dbReference>
<sequence length="245" mass="28225">MELENIKNYWNKRAEGYSLSINEQLQNDVKEECLSMLQKYAPNKPNLDCLDIGCGPGFLSILLAQWGHKVTAVDYSENMLEYASKNFSEAKVDVSLLQMDAQNLQFEDASFDYIVSRDLVWNLENPDKAYTEWMRVLRPGGHILILDGNYYLHYYSKDYEEAIKSKENKPTHKYMLGVDSTPIENIAKELPLSRQYRPAWDISYFINAGASNISSDIKRERYINSQSNTEKSVISKFALCVVKAE</sequence>
<dbReference type="RefSeq" id="WP_044824415.1">
    <property type="nucleotide sequence ID" value="NZ_CP009687.1"/>
</dbReference>
<dbReference type="Pfam" id="PF08241">
    <property type="entry name" value="Methyltransf_11"/>
    <property type="match status" value="1"/>
</dbReference>
<evidence type="ECO:0000313" key="1">
    <source>
        <dbReference type="EMBL" id="AKL96565.1"/>
    </source>
</evidence>
<organism evidence="1 2">
    <name type="scientific">Clostridium aceticum</name>
    <dbReference type="NCBI Taxonomy" id="84022"/>
    <lineage>
        <taxon>Bacteria</taxon>
        <taxon>Bacillati</taxon>
        <taxon>Bacillota</taxon>
        <taxon>Clostridia</taxon>
        <taxon>Eubacteriales</taxon>
        <taxon>Clostridiaceae</taxon>
        <taxon>Clostridium</taxon>
    </lineage>
</organism>
<evidence type="ECO:0000313" key="2">
    <source>
        <dbReference type="Proteomes" id="UP000035704"/>
    </source>
</evidence>
<dbReference type="InterPro" id="IPR029063">
    <property type="entry name" value="SAM-dependent_MTases_sf"/>
</dbReference>
<dbReference type="CDD" id="cd02440">
    <property type="entry name" value="AdoMet_MTases"/>
    <property type="match status" value="1"/>
</dbReference>
<protein>
    <submittedName>
        <fullName evidence="1">Methylase involved in ubiquinone/menaquinone biosynthesis</fullName>
    </submittedName>
</protein>
<dbReference type="InterPro" id="IPR013216">
    <property type="entry name" value="Methyltransf_11"/>
</dbReference>
<dbReference type="Gene3D" id="3.40.50.150">
    <property type="entry name" value="Vaccinia Virus protein VP39"/>
    <property type="match status" value="1"/>
</dbReference>
<keyword evidence="1" id="KW-0830">Ubiquinone</keyword>
<dbReference type="EMBL" id="CP009687">
    <property type="protein sequence ID" value="AKL96565.1"/>
    <property type="molecule type" value="Genomic_DNA"/>
</dbReference>
<proteinExistence type="predicted"/>
<dbReference type="KEGG" id="cace:CACET_c31210"/>
<keyword evidence="1" id="KW-0808">Transferase</keyword>
<dbReference type="PATRIC" id="fig|84022.5.peg.3736"/>
<dbReference type="GO" id="GO:0032259">
    <property type="term" value="P:methylation"/>
    <property type="evidence" value="ECO:0007669"/>
    <property type="project" value="UniProtKB-KW"/>
</dbReference>
<keyword evidence="2" id="KW-1185">Reference proteome</keyword>
<dbReference type="STRING" id="84022.CACET_c31210"/>
<keyword evidence="1" id="KW-0489">Methyltransferase</keyword>
<gene>
    <name evidence="1" type="ORF">CACET_c31210</name>
</gene>